<dbReference type="EMBL" id="BAAANS010000006">
    <property type="protein sequence ID" value="GAA2090023.1"/>
    <property type="molecule type" value="Genomic_DNA"/>
</dbReference>
<evidence type="ECO:0000313" key="3">
    <source>
        <dbReference type="Proteomes" id="UP001500897"/>
    </source>
</evidence>
<proteinExistence type="predicted"/>
<protein>
    <submittedName>
        <fullName evidence="2">Uncharacterized protein</fullName>
    </submittedName>
</protein>
<reference evidence="3" key="1">
    <citation type="journal article" date="2019" name="Int. J. Syst. Evol. Microbiol.">
        <title>The Global Catalogue of Microorganisms (GCM) 10K type strain sequencing project: providing services to taxonomists for standard genome sequencing and annotation.</title>
        <authorList>
            <consortium name="The Broad Institute Genomics Platform"/>
            <consortium name="The Broad Institute Genome Sequencing Center for Infectious Disease"/>
            <person name="Wu L."/>
            <person name="Ma J."/>
        </authorList>
    </citation>
    <scope>NUCLEOTIDE SEQUENCE [LARGE SCALE GENOMIC DNA]</scope>
    <source>
        <strain evidence="3">JCM 14559</strain>
    </source>
</reference>
<name>A0ABP5HYN3_9ACTN</name>
<organism evidence="2 3">
    <name type="scientific">Kitasatospora saccharophila</name>
    <dbReference type="NCBI Taxonomy" id="407973"/>
    <lineage>
        <taxon>Bacteria</taxon>
        <taxon>Bacillati</taxon>
        <taxon>Actinomycetota</taxon>
        <taxon>Actinomycetes</taxon>
        <taxon>Kitasatosporales</taxon>
        <taxon>Streptomycetaceae</taxon>
        <taxon>Kitasatospora</taxon>
    </lineage>
</organism>
<feature type="region of interest" description="Disordered" evidence="1">
    <location>
        <begin position="1"/>
        <end position="39"/>
    </location>
</feature>
<gene>
    <name evidence="2" type="ORF">GCM10009759_13260</name>
</gene>
<accession>A0ABP5HYN3</accession>
<comment type="caution">
    <text evidence="2">The sequence shown here is derived from an EMBL/GenBank/DDBJ whole genome shotgun (WGS) entry which is preliminary data.</text>
</comment>
<evidence type="ECO:0000313" key="2">
    <source>
        <dbReference type="EMBL" id="GAA2090023.1"/>
    </source>
</evidence>
<keyword evidence="3" id="KW-1185">Reference proteome</keyword>
<dbReference type="Proteomes" id="UP001500897">
    <property type="component" value="Unassembled WGS sequence"/>
</dbReference>
<evidence type="ECO:0000256" key="1">
    <source>
        <dbReference type="SAM" id="MobiDB-lite"/>
    </source>
</evidence>
<sequence>MVEVSGGAEHHHGSGQVGHGDPQAGVAAVAGGAGMGGHGAASVRVRGSGVFVVFMVATRKGSVGTGRGGEVAEQGEQSGDLVAGLRGWRKKACRTTW</sequence>